<protein>
    <submittedName>
        <fullName evidence="7">Phosphatidylserine/phosphatidylglycerophosphate/cardiolipin synthase</fullName>
    </submittedName>
</protein>
<dbReference type="EMBL" id="LT629710">
    <property type="protein sequence ID" value="SDP19690.1"/>
    <property type="molecule type" value="Genomic_DNA"/>
</dbReference>
<dbReference type="InterPro" id="IPR015679">
    <property type="entry name" value="PLipase_D_fam"/>
</dbReference>
<dbReference type="PANTHER" id="PTHR18896">
    <property type="entry name" value="PHOSPHOLIPASE D"/>
    <property type="match status" value="1"/>
</dbReference>
<dbReference type="AlphaFoldDB" id="A0A1H0QR75"/>
<evidence type="ECO:0000313" key="7">
    <source>
        <dbReference type="EMBL" id="SDP19690.1"/>
    </source>
</evidence>
<dbReference type="InterPro" id="IPR025202">
    <property type="entry name" value="PLD-like_dom"/>
</dbReference>
<dbReference type="InterPro" id="IPR001736">
    <property type="entry name" value="PLipase_D/transphosphatidylase"/>
</dbReference>
<reference evidence="7 8" key="1">
    <citation type="submission" date="2016-10" db="EMBL/GenBank/DDBJ databases">
        <authorList>
            <person name="de Groot N.N."/>
        </authorList>
    </citation>
    <scope>NUCLEOTIDE SEQUENCE [LARGE SCALE GENOMIC DNA]</scope>
    <source>
        <strain evidence="8">P4-7,KCTC 19426,CECT 7604</strain>
    </source>
</reference>
<dbReference type="Pfam" id="PF00614">
    <property type="entry name" value="PLDc"/>
    <property type="match status" value="1"/>
</dbReference>
<dbReference type="Pfam" id="PF13091">
    <property type="entry name" value="PLDc_2"/>
    <property type="match status" value="1"/>
</dbReference>
<dbReference type="GO" id="GO:0009395">
    <property type="term" value="P:phospholipid catabolic process"/>
    <property type="evidence" value="ECO:0007669"/>
    <property type="project" value="TreeGrafter"/>
</dbReference>
<feature type="domain" description="PLD phosphodiesterase" evidence="6">
    <location>
        <begin position="357"/>
        <end position="384"/>
    </location>
</feature>
<dbReference type="CDD" id="cd09105">
    <property type="entry name" value="PLDc_vPLD1_2_like_2"/>
    <property type="match status" value="1"/>
</dbReference>
<evidence type="ECO:0000256" key="2">
    <source>
        <dbReference type="ARBA" id="ARBA00022737"/>
    </source>
</evidence>
<dbReference type="STRING" id="1090615.SAMN04515671_3213"/>
<organism evidence="7 8">
    <name type="scientific">Nakamurella panacisegetis</name>
    <dbReference type="NCBI Taxonomy" id="1090615"/>
    <lineage>
        <taxon>Bacteria</taxon>
        <taxon>Bacillati</taxon>
        <taxon>Actinomycetota</taxon>
        <taxon>Actinomycetes</taxon>
        <taxon>Nakamurellales</taxon>
        <taxon>Nakamurellaceae</taxon>
        <taxon>Nakamurella</taxon>
    </lineage>
</organism>
<evidence type="ECO:0000256" key="5">
    <source>
        <dbReference type="SAM" id="MobiDB-lite"/>
    </source>
</evidence>
<proteinExistence type="predicted"/>
<dbReference type="OrthoDB" id="8828485at2"/>
<feature type="region of interest" description="Disordered" evidence="5">
    <location>
        <begin position="27"/>
        <end position="46"/>
    </location>
</feature>
<evidence type="ECO:0000259" key="6">
    <source>
        <dbReference type="PROSITE" id="PS50035"/>
    </source>
</evidence>
<dbReference type="GO" id="GO:0004630">
    <property type="term" value="F:phospholipase D activity"/>
    <property type="evidence" value="ECO:0007669"/>
    <property type="project" value="UniProtKB-EC"/>
</dbReference>
<keyword evidence="2" id="KW-0677">Repeat</keyword>
<keyword evidence="3" id="KW-0378">Hydrolase</keyword>
<dbReference type="Proteomes" id="UP000198741">
    <property type="component" value="Chromosome I"/>
</dbReference>
<evidence type="ECO:0000256" key="4">
    <source>
        <dbReference type="ARBA" id="ARBA00023098"/>
    </source>
</evidence>
<evidence type="ECO:0000256" key="1">
    <source>
        <dbReference type="ARBA" id="ARBA00000798"/>
    </source>
</evidence>
<dbReference type="SMART" id="SM00155">
    <property type="entry name" value="PLDc"/>
    <property type="match status" value="2"/>
</dbReference>
<gene>
    <name evidence="7" type="ORF">SAMN04515671_3213</name>
</gene>
<feature type="domain" description="PLD phosphodiesterase" evidence="6">
    <location>
        <begin position="156"/>
        <end position="183"/>
    </location>
</feature>
<keyword evidence="8" id="KW-1185">Reference proteome</keyword>
<sequence length="477" mass="53006">MIDRLDDLLGGALERTVDRHHRSRLRRLGQSDALSPAGPELGTSDRPVRHGCAVHVLIDGDEALAAVADALAGARSHVHIAGWHLTPGFRLRRDPGTPALHTVLAELAERVDVRVLLWAGPPLPLFRPTRPMMKDVQTQLMRGSKVKCVLDARERTMHCHHEKVIVIDDEVAFVGGIDLSDLSGDRWDRNAHPPRSATGWHDVSTRLQGPIVADVAQHFRDRWQEVAREDLPPPAVPEPAGEVTVRLLRTVPEKTYDFAPRGEFSILAAYLRALGSAREFIYLENQFLWSTEIVDILAEKLRHPPQPDFRIVLVLPVRPSSGRDTTRGQLGRLLDADGGAGRLLATTVRAHADGRADPLYVHAKVGIVDDAWLTIGSANLNEHSLFNDTEVNIVSQDRTLTRSTRLRLWAEHLECAVSEVEGDPVAVIDSRWRPRAVEQHERDVEHSAVTHRLVELPGVSRRTERLLGPVRGLLVDG</sequence>
<dbReference type="SUPFAM" id="SSF56024">
    <property type="entry name" value="Phospholipase D/nuclease"/>
    <property type="match status" value="2"/>
</dbReference>
<dbReference type="PROSITE" id="PS50035">
    <property type="entry name" value="PLD"/>
    <property type="match status" value="2"/>
</dbReference>
<keyword evidence="4" id="KW-0443">Lipid metabolism</keyword>
<name>A0A1H0QR75_9ACTN</name>
<evidence type="ECO:0000313" key="8">
    <source>
        <dbReference type="Proteomes" id="UP000198741"/>
    </source>
</evidence>
<dbReference type="RefSeq" id="WP_090477470.1">
    <property type="nucleotide sequence ID" value="NZ_LT629710.1"/>
</dbReference>
<dbReference type="PANTHER" id="PTHR18896:SF76">
    <property type="entry name" value="PHOSPHOLIPASE"/>
    <property type="match status" value="1"/>
</dbReference>
<comment type="catalytic activity">
    <reaction evidence="1">
        <text>a 1,2-diacyl-sn-glycero-3-phosphocholine + H2O = a 1,2-diacyl-sn-glycero-3-phosphate + choline + H(+)</text>
        <dbReference type="Rhea" id="RHEA:14445"/>
        <dbReference type="ChEBI" id="CHEBI:15354"/>
        <dbReference type="ChEBI" id="CHEBI:15377"/>
        <dbReference type="ChEBI" id="CHEBI:15378"/>
        <dbReference type="ChEBI" id="CHEBI:57643"/>
        <dbReference type="ChEBI" id="CHEBI:58608"/>
        <dbReference type="EC" id="3.1.4.4"/>
    </reaction>
</comment>
<evidence type="ECO:0000256" key="3">
    <source>
        <dbReference type="ARBA" id="ARBA00022801"/>
    </source>
</evidence>
<dbReference type="Gene3D" id="3.30.870.10">
    <property type="entry name" value="Endonuclease Chain A"/>
    <property type="match status" value="2"/>
</dbReference>
<accession>A0A1H0QR75</accession>